<dbReference type="PROSITE" id="PS50011">
    <property type="entry name" value="PROTEIN_KINASE_DOM"/>
    <property type="match status" value="1"/>
</dbReference>
<comment type="caution">
    <text evidence="2">The sequence shown here is derived from an EMBL/GenBank/DDBJ whole genome shotgun (WGS) entry which is preliminary data.</text>
</comment>
<dbReference type="Proteomes" id="UP000315522">
    <property type="component" value="Unassembled WGS sequence"/>
</dbReference>
<dbReference type="InterPro" id="IPR011009">
    <property type="entry name" value="Kinase-like_dom_sf"/>
</dbReference>
<dbReference type="Gene3D" id="1.10.510.10">
    <property type="entry name" value="Transferase(Phosphotransferase) domain 1"/>
    <property type="match status" value="1"/>
</dbReference>
<organism evidence="2 3">
    <name type="scientific">Lachnellula willkommii</name>
    <dbReference type="NCBI Taxonomy" id="215461"/>
    <lineage>
        <taxon>Eukaryota</taxon>
        <taxon>Fungi</taxon>
        <taxon>Dikarya</taxon>
        <taxon>Ascomycota</taxon>
        <taxon>Pezizomycotina</taxon>
        <taxon>Leotiomycetes</taxon>
        <taxon>Helotiales</taxon>
        <taxon>Lachnaceae</taxon>
        <taxon>Lachnellula</taxon>
    </lineage>
</organism>
<keyword evidence="3" id="KW-1185">Reference proteome</keyword>
<dbReference type="InterPro" id="IPR000719">
    <property type="entry name" value="Prot_kinase_dom"/>
</dbReference>
<proteinExistence type="predicted"/>
<gene>
    <name evidence="2" type="ORF">LAWI1_G005849</name>
</gene>
<evidence type="ECO:0000259" key="1">
    <source>
        <dbReference type="PROSITE" id="PS50011"/>
    </source>
</evidence>
<protein>
    <recommendedName>
        <fullName evidence="1">Protein kinase domain-containing protein</fullName>
    </recommendedName>
</protein>
<name>A0A559M4A5_9HELO</name>
<dbReference type="EMBL" id="QGML01002151">
    <property type="protein sequence ID" value="TVY87797.1"/>
    <property type="molecule type" value="Genomic_DNA"/>
</dbReference>
<accession>A0A559M4A5</accession>
<evidence type="ECO:0000313" key="3">
    <source>
        <dbReference type="Proteomes" id="UP000315522"/>
    </source>
</evidence>
<dbReference type="AlphaFoldDB" id="A0A559M4A5"/>
<dbReference type="GO" id="GO:0004672">
    <property type="term" value="F:protein kinase activity"/>
    <property type="evidence" value="ECO:0007669"/>
    <property type="project" value="InterPro"/>
</dbReference>
<dbReference type="PANTHER" id="PTHR37542">
    <property type="entry name" value="HELO DOMAIN-CONTAINING PROTEIN-RELATED"/>
    <property type="match status" value="1"/>
</dbReference>
<reference evidence="2 3" key="1">
    <citation type="submission" date="2018-05" db="EMBL/GenBank/DDBJ databases">
        <title>Genome sequencing and assembly of the regulated plant pathogen Lachnellula willkommii and related sister species for the development of diagnostic species identification markers.</title>
        <authorList>
            <person name="Giroux E."/>
            <person name="Bilodeau G."/>
        </authorList>
    </citation>
    <scope>NUCLEOTIDE SEQUENCE [LARGE SCALE GENOMIC DNA]</scope>
    <source>
        <strain evidence="2 3">CBS 172.35</strain>
    </source>
</reference>
<dbReference type="GO" id="GO:0005524">
    <property type="term" value="F:ATP binding"/>
    <property type="evidence" value="ECO:0007669"/>
    <property type="project" value="InterPro"/>
</dbReference>
<dbReference type="PANTHER" id="PTHR37542:SF3">
    <property type="entry name" value="PRION-INHIBITION AND PROPAGATION HELO DOMAIN-CONTAINING PROTEIN"/>
    <property type="match status" value="1"/>
</dbReference>
<evidence type="ECO:0000313" key="2">
    <source>
        <dbReference type="EMBL" id="TVY87797.1"/>
    </source>
</evidence>
<dbReference type="SUPFAM" id="SSF56112">
    <property type="entry name" value="Protein kinase-like (PK-like)"/>
    <property type="match status" value="1"/>
</dbReference>
<sequence>MSSSVEVGSSYDDDHEAKISTKLAEYRPRRIQRYSAVNVLLLSWKDSDLDCADEVNALGRMFEEHFNYSIWPYLLPSEDSQSKLALLVAQFLSRFGGPDKLILVYYGGHGGPPVSTKSPCTWAALITGGPTVDWSIIQPLFFGAECDVVIFLDCCYAGQAVRARATHSIEFLAATDKDQSTPIGLKRWPSFTRVLMNEMIRSLKDDGVLTIPGIHSRRVESRAGLQKQPFYVALSGENLAGTIQLCRWEDIQKPSIGKAQAASKRSPEETAAVYLRLSTFHPIDDKGRDVLVTWMTRDSPSSIEDIELVDKTFAEARKLNDFGLGLDKQENDLGNLFSFLSDQGRQEASKLFRDLQDTLSVSQPEAWQLTNNEAMAIVNNVKQKSRALTTLIEDSLTSLSPGLLKRCESKDLFGLGDLSSRIAMRLTLVQDETTALQRRVDFVDKGQAEQRLRKGKQGSDHVLVEYWYYDYGNDKAFSNISKQVAKISALHAEPKSTGFRTLPGVGYLHETLHGRRFGFIYRLPEDRIGQRAYLLSSLITQVKFVPLEIRNQIASVLCEALLHLHSVGWLHKGVKSDNVLIFSRGEDEDSSSLYTNYDFENPYFVGFDCSRPDDTETWSAVDFITKNNIYRHPQRWGTPKRFEKHHDIYALGILLLEIGCWRLLPSLDLKRANFESIKDPKVFRDFLRNATGDRLRHAAGTKYADATRFCFEDLRSSDYEEWQFQRLVREKIWGPLRD</sequence>
<feature type="domain" description="Protein kinase" evidence="1">
    <location>
        <begin position="437"/>
        <end position="738"/>
    </location>
</feature>